<reference evidence="2" key="1">
    <citation type="submission" date="2016-10" db="EMBL/GenBank/DDBJ databases">
        <authorList>
            <person name="Varghese N."/>
            <person name="Submissions S."/>
        </authorList>
    </citation>
    <scope>NUCLEOTIDE SEQUENCE [LARGE SCALE GENOMIC DNA]</scope>
    <source>
        <strain evidence="2">CGMCC 1.11101</strain>
    </source>
</reference>
<organism evidence="1 2">
    <name type="scientific">Mycetocola miduiensis</name>
    <dbReference type="NCBI Taxonomy" id="995034"/>
    <lineage>
        <taxon>Bacteria</taxon>
        <taxon>Bacillati</taxon>
        <taxon>Actinomycetota</taxon>
        <taxon>Actinomycetes</taxon>
        <taxon>Micrococcales</taxon>
        <taxon>Microbacteriaceae</taxon>
        <taxon>Mycetocola</taxon>
    </lineage>
</organism>
<dbReference type="STRING" id="995034.SAMN05216219_1339"/>
<proteinExistence type="predicted"/>
<protein>
    <submittedName>
        <fullName evidence="1">Uncharacterized protein</fullName>
    </submittedName>
</protein>
<accession>A0A1I5ACG9</accession>
<name>A0A1I5ACG9_9MICO</name>
<dbReference type="Proteomes" id="UP000198867">
    <property type="component" value="Unassembled WGS sequence"/>
</dbReference>
<dbReference type="AlphaFoldDB" id="A0A1I5ACG9"/>
<evidence type="ECO:0000313" key="1">
    <source>
        <dbReference type="EMBL" id="SFN60088.1"/>
    </source>
</evidence>
<dbReference type="EMBL" id="FOVM01000003">
    <property type="protein sequence ID" value="SFN60088.1"/>
    <property type="molecule type" value="Genomic_DNA"/>
</dbReference>
<gene>
    <name evidence="1" type="ORF">SAMN05216219_1339</name>
</gene>
<keyword evidence="2" id="KW-1185">Reference proteome</keyword>
<evidence type="ECO:0000313" key="2">
    <source>
        <dbReference type="Proteomes" id="UP000198867"/>
    </source>
</evidence>
<sequence length="60" mass="6593">MIGLQVDGVSLPQRIGSVAWHSKRRAVLNQSTVGERQRENDPAGSWADQRADVIAMVYAT</sequence>